<dbReference type="OMA" id="MNFRWAL"/>
<proteinExistence type="inferred from homology"/>
<evidence type="ECO:0008006" key="5">
    <source>
        <dbReference type="Google" id="ProtNLM"/>
    </source>
</evidence>
<comment type="similarity">
    <text evidence="1">Belongs to the STK19 family.</text>
</comment>
<evidence type="ECO:0000256" key="2">
    <source>
        <dbReference type="SAM" id="MobiDB-lite"/>
    </source>
</evidence>
<dbReference type="PANTHER" id="PTHR15243">
    <property type="entry name" value="SERINE/THREONINE-PROTEIN KINASE 19"/>
    <property type="match status" value="1"/>
</dbReference>
<reference evidence="3 4" key="1">
    <citation type="journal article" date="2016" name="Fungal Biol.">
        <title>The genome of Xylona heveae provides a window into fungal endophytism.</title>
        <authorList>
            <person name="Gazis R."/>
            <person name="Kuo A."/>
            <person name="Riley R."/>
            <person name="LaButti K."/>
            <person name="Lipzen A."/>
            <person name="Lin J."/>
            <person name="Amirebrahimi M."/>
            <person name="Hesse C.N."/>
            <person name="Spatafora J.W."/>
            <person name="Henrissat B."/>
            <person name="Hainaut M."/>
            <person name="Grigoriev I.V."/>
            <person name="Hibbett D.S."/>
        </authorList>
    </citation>
    <scope>NUCLEOTIDE SEQUENCE [LARGE SCALE GENOMIC DNA]</scope>
    <source>
        <strain evidence="3 4">TC161</strain>
    </source>
</reference>
<dbReference type="EMBL" id="KV407454">
    <property type="protein sequence ID" value="KZF26878.1"/>
    <property type="molecule type" value="Genomic_DNA"/>
</dbReference>
<evidence type="ECO:0000256" key="1">
    <source>
        <dbReference type="ARBA" id="ARBA00093458"/>
    </source>
</evidence>
<gene>
    <name evidence="3" type="ORF">L228DRAFT_235886</name>
</gene>
<feature type="region of interest" description="Disordered" evidence="2">
    <location>
        <begin position="277"/>
        <end position="310"/>
    </location>
</feature>
<dbReference type="GeneID" id="28895903"/>
<dbReference type="Pfam" id="PF10494">
    <property type="entry name" value="Stk19"/>
    <property type="match status" value="1"/>
</dbReference>
<dbReference type="InterPro" id="IPR018865">
    <property type="entry name" value="STK19-like"/>
</dbReference>
<dbReference type="GO" id="GO:0046579">
    <property type="term" value="P:positive regulation of Ras protein signal transduction"/>
    <property type="evidence" value="ECO:0007669"/>
    <property type="project" value="TreeGrafter"/>
</dbReference>
<feature type="compositionally biased region" description="Basic residues" evidence="2">
    <location>
        <begin position="45"/>
        <end position="56"/>
    </location>
</feature>
<dbReference type="RefSeq" id="XP_018192433.1">
    <property type="nucleotide sequence ID" value="XM_018330766.1"/>
</dbReference>
<keyword evidence="4" id="KW-1185">Reference proteome</keyword>
<dbReference type="OrthoDB" id="3980126at2759"/>
<protein>
    <recommendedName>
        <fullName evidence="5">Serine-threonine protein kinase 19</fullName>
    </recommendedName>
</protein>
<dbReference type="PANTHER" id="PTHR15243:SF0">
    <property type="entry name" value="SERINE_THREONINE-PROTEIN KINASE 19"/>
    <property type="match status" value="1"/>
</dbReference>
<dbReference type="AlphaFoldDB" id="A0A165K1A0"/>
<name>A0A165K1A0_XYLHT</name>
<feature type="region of interest" description="Disordered" evidence="2">
    <location>
        <begin position="38"/>
        <end position="71"/>
    </location>
</feature>
<organism evidence="3 4">
    <name type="scientific">Xylona heveae (strain CBS 132557 / TC161)</name>
    <dbReference type="NCBI Taxonomy" id="1328760"/>
    <lineage>
        <taxon>Eukaryota</taxon>
        <taxon>Fungi</taxon>
        <taxon>Dikarya</taxon>
        <taxon>Ascomycota</taxon>
        <taxon>Pezizomycotina</taxon>
        <taxon>Xylonomycetes</taxon>
        <taxon>Xylonales</taxon>
        <taxon>Xylonaceae</taxon>
        <taxon>Xylona</taxon>
    </lineage>
</organism>
<sequence length="418" mass="45025">MAVPVRRNIIDCYTAAHSSRITKPRSANSVLKKSTSFSLSSPFAKHPRRKPLSRSKSKPESVGGDDEESDEHLTDLGLVECLATDLSLRDVSQAIKYINSHMFDKLPERAGVNSTRIAEVLNYRRSLPPIVSAAHVHALINSPTSTEKEISHLLRSGFIRKIVVPERAVGGNGLGEGLVLAEAWDKMIQDSSEIGEPLKQRFLSLLHQNPTSITVLRSALSPQDATLLMRAGFLTASSQPWTSTDVYSRPGAASLGTLASLSSVGAKAASGTLDAVGGPDAIQEGGGGGIRRGTLPTGQRDQNAGGDRYSVSLPSTGPYLRLVSDARAHFMSLLAKSKYREAPVSLLRDRWEGGLFADDPSSRAKRARGENTGVLPGRTRKWKQLYGLNFDWTLEECLGAGLIEIFETGSVGRGVRAT</sequence>
<dbReference type="InParanoid" id="A0A165K1A0"/>
<accession>A0A165K1A0</accession>
<evidence type="ECO:0000313" key="3">
    <source>
        <dbReference type="EMBL" id="KZF26878.1"/>
    </source>
</evidence>
<dbReference type="Proteomes" id="UP000076632">
    <property type="component" value="Unassembled WGS sequence"/>
</dbReference>
<evidence type="ECO:0000313" key="4">
    <source>
        <dbReference type="Proteomes" id="UP000076632"/>
    </source>
</evidence>